<accession>A0A1H9PBD8</accession>
<dbReference type="InterPro" id="IPR049053">
    <property type="entry name" value="AFCA-like_C"/>
</dbReference>
<dbReference type="InterPro" id="IPR016518">
    <property type="entry name" value="Alpha-L-fucosidase"/>
</dbReference>
<proteinExistence type="predicted"/>
<protein>
    <submittedName>
        <fullName evidence="4">Alpha-L-fucosidase 2</fullName>
    </submittedName>
</protein>
<dbReference type="EMBL" id="FOGL01000004">
    <property type="protein sequence ID" value="SER45500.1"/>
    <property type="molecule type" value="Genomic_DNA"/>
</dbReference>
<dbReference type="GO" id="GO:0005975">
    <property type="term" value="P:carbohydrate metabolic process"/>
    <property type="evidence" value="ECO:0007669"/>
    <property type="project" value="InterPro"/>
</dbReference>
<organism evidence="4 5">
    <name type="scientific">Gracilibacillus ureilyticus</name>
    <dbReference type="NCBI Taxonomy" id="531814"/>
    <lineage>
        <taxon>Bacteria</taxon>
        <taxon>Bacillati</taxon>
        <taxon>Bacillota</taxon>
        <taxon>Bacilli</taxon>
        <taxon>Bacillales</taxon>
        <taxon>Bacillaceae</taxon>
        <taxon>Gracilibacillus</taxon>
    </lineage>
</organism>
<evidence type="ECO:0000313" key="4">
    <source>
        <dbReference type="EMBL" id="SER45500.1"/>
    </source>
</evidence>
<dbReference type="OrthoDB" id="9802600at2"/>
<evidence type="ECO:0000259" key="2">
    <source>
        <dbReference type="Pfam" id="PF21307"/>
    </source>
</evidence>
<feature type="domain" description="Glycosyl hydrolase family 95 N-terminal" evidence="1">
    <location>
        <begin position="7"/>
        <end position="241"/>
    </location>
</feature>
<feature type="domain" description="Glycosyl hydrolase family 95 catalytic" evidence="3">
    <location>
        <begin position="261"/>
        <end position="665"/>
    </location>
</feature>
<dbReference type="InterPro" id="IPR027414">
    <property type="entry name" value="GH95_N_dom"/>
</dbReference>
<evidence type="ECO:0000259" key="1">
    <source>
        <dbReference type="Pfam" id="PF14498"/>
    </source>
</evidence>
<dbReference type="Pfam" id="PF22124">
    <property type="entry name" value="Glyco_hydro_95_cat"/>
    <property type="match status" value="1"/>
</dbReference>
<dbReference type="Pfam" id="PF21307">
    <property type="entry name" value="Glyco_hydro_95_C"/>
    <property type="match status" value="1"/>
</dbReference>
<dbReference type="InterPro" id="IPR008928">
    <property type="entry name" value="6-hairpin_glycosidase_sf"/>
</dbReference>
<dbReference type="STRING" id="531814.SAMN04487944_104182"/>
<sequence length="761" mass="86419">MDSKKKLWYKAPADNWNEALPIGNGRLGGMVFGQVTNEKIQLNEDSVWYGGPRDRLNPDALPNLKMVRSLLADGKLREAEDLAKLSFSGIPKSQRHYEPLGELNIHFKGLDDYHEFYRELNLKTAIASTTFKTNNCQHHREVFTSYPDQILVMRITSSKPNDLSFQLHLDRGNTRNFDTTKQVSECSIIMSGETGGKDGIAFSALVKVIAEGGEVKTIGNRICVNETDSVTILLSAATSFRYSDPENQCVKVIENLKSADYAFLKKRHIDDYQQLFDRVELDISDQTGMHDNLPTDERLRKLKQGGTDLSLISTYFHFGRYLMIASSRPNSLPATLQGIWNDLMLPPWDSKYTININAQMNYWSAEVCNLSECHLPLLKHIEKMRESGRVTAKKMYNCRGFTAHHNTDIWGDTAPQDIYPPASYWPLGAAWLCLHLWEHYEYTCDDEYLTNAYETMKEAALFLVDFLVENKEGLLITTPSVSPENTYLLPNGEKGNLCEAPAMDSQIIYALFSSCIKASEILEIDEDFRQELIHLRAKLPQIQIGKHGQIQEWLVDYNEAEPGHRHISHLFALHPSNQISPTTTPDLAKAAEVTLKRRLSHGGGHTGWSRAWIINMWARLQKGEKAYENIAELLKSSTLPNLFDNHPPFQIDGNFGGTAGIAEMIVQSHNREIHLLPSVPEVWRNGRVKGFKTRGGFEIDMEWNDHQLIWAKVRAVKSGVCRIRIPYHLKVSTNPDNLVKVDNCLYEFPAKEGGSYKLTFN</sequence>
<dbReference type="Pfam" id="PF14498">
    <property type="entry name" value="Glyco_hyd_65N_2"/>
    <property type="match status" value="1"/>
</dbReference>
<evidence type="ECO:0000313" key="5">
    <source>
        <dbReference type="Proteomes" id="UP000199687"/>
    </source>
</evidence>
<dbReference type="RefSeq" id="WP_089740069.1">
    <property type="nucleotide sequence ID" value="NZ_FOGL01000004.1"/>
</dbReference>
<dbReference type="PANTHER" id="PTHR31084">
    <property type="entry name" value="ALPHA-L-FUCOSIDASE 2"/>
    <property type="match status" value="1"/>
</dbReference>
<dbReference type="Proteomes" id="UP000199687">
    <property type="component" value="Unassembled WGS sequence"/>
</dbReference>
<dbReference type="AlphaFoldDB" id="A0A1H9PBD8"/>
<keyword evidence="5" id="KW-1185">Reference proteome</keyword>
<evidence type="ECO:0000259" key="3">
    <source>
        <dbReference type="Pfam" id="PF22124"/>
    </source>
</evidence>
<dbReference type="PANTHER" id="PTHR31084:SF0">
    <property type="entry name" value="ALPHA-L-FUCOSIDASE 2"/>
    <property type="match status" value="1"/>
</dbReference>
<dbReference type="InterPro" id="IPR054363">
    <property type="entry name" value="GH95_cat"/>
</dbReference>
<feature type="domain" description="Alpha fucosidase A-like C-terminal" evidence="2">
    <location>
        <begin position="667"/>
        <end position="758"/>
    </location>
</feature>
<dbReference type="InterPro" id="IPR012341">
    <property type="entry name" value="6hp_glycosidase-like_sf"/>
</dbReference>
<name>A0A1H9PBD8_9BACI</name>
<dbReference type="Gene3D" id="1.50.10.10">
    <property type="match status" value="1"/>
</dbReference>
<reference evidence="4 5" key="1">
    <citation type="submission" date="2016-10" db="EMBL/GenBank/DDBJ databases">
        <authorList>
            <person name="de Groot N.N."/>
        </authorList>
    </citation>
    <scope>NUCLEOTIDE SEQUENCE [LARGE SCALE GENOMIC DNA]</scope>
    <source>
        <strain evidence="4 5">CGMCC 1.7727</strain>
    </source>
</reference>
<dbReference type="GO" id="GO:0004560">
    <property type="term" value="F:alpha-L-fucosidase activity"/>
    <property type="evidence" value="ECO:0007669"/>
    <property type="project" value="InterPro"/>
</dbReference>
<dbReference type="PIRSF" id="PIRSF007663">
    <property type="entry name" value="UCP007663"/>
    <property type="match status" value="1"/>
</dbReference>
<dbReference type="FunFam" id="1.50.10.10:FF:000028">
    <property type="entry name" value="Alpha-L-fucosidase 2"/>
    <property type="match status" value="1"/>
</dbReference>
<dbReference type="SUPFAM" id="SSF48208">
    <property type="entry name" value="Six-hairpin glycosidases"/>
    <property type="match status" value="1"/>
</dbReference>
<gene>
    <name evidence="4" type="ORF">SAMN04487944_104182</name>
</gene>